<proteinExistence type="predicted"/>
<dbReference type="InterPro" id="IPR027417">
    <property type="entry name" value="P-loop_NTPase"/>
</dbReference>
<dbReference type="PANTHER" id="PTHR40396">
    <property type="entry name" value="ATPASE-LIKE PROTEIN"/>
    <property type="match status" value="1"/>
</dbReference>
<name>A0ABW2CSN8_9ACTN</name>
<keyword evidence="3" id="KW-1185">Reference proteome</keyword>
<gene>
    <name evidence="2" type="ORF">ACFQKB_26525</name>
</gene>
<organism evidence="2 3">
    <name type="scientific">Actinomadura yumaensis</name>
    <dbReference type="NCBI Taxonomy" id="111807"/>
    <lineage>
        <taxon>Bacteria</taxon>
        <taxon>Bacillati</taxon>
        <taxon>Actinomycetota</taxon>
        <taxon>Actinomycetes</taxon>
        <taxon>Streptosporangiales</taxon>
        <taxon>Thermomonosporaceae</taxon>
        <taxon>Actinomadura</taxon>
    </lineage>
</organism>
<dbReference type="SUPFAM" id="SSF52540">
    <property type="entry name" value="P-loop containing nucleoside triphosphate hydrolases"/>
    <property type="match status" value="1"/>
</dbReference>
<dbReference type="InterPro" id="IPR003959">
    <property type="entry name" value="ATPase_AAA_core"/>
</dbReference>
<comment type="caution">
    <text evidence="2">The sequence shown here is derived from an EMBL/GenBank/DDBJ whole genome shotgun (WGS) entry which is preliminary data.</text>
</comment>
<evidence type="ECO:0000313" key="3">
    <source>
        <dbReference type="Proteomes" id="UP001596380"/>
    </source>
</evidence>
<evidence type="ECO:0000259" key="1">
    <source>
        <dbReference type="Pfam" id="PF13304"/>
    </source>
</evidence>
<accession>A0ABW2CSN8</accession>
<sequence length="406" mass="46131">MLLTPAYAADAPPDPPWEGLTVAGIFGANASGKSNVIDALEYMTSMVRRSFRESEPGGGIERYPFALDPAMADEPSSFVVDVLIDNVRYTYGFALDDVRILEEWMFSYPKKRRRIIFQRRGDEYTYGDHSPEAMRQAEQLTEPNVLFLSVGVRSKQRVLLPVYSWFQDIEWRTSRDIEFRFLSRERWSPEISLDRLTDLLRAADTGIEGAVLVDESEAEYSARVGSQRRRTMEGADPPRRKRLYFQHRGADGTAALSLKEQSTGTQSLYRLARPAFVALDRGTPFVVDEIDSSLHPFLTAQLIRLFRDPATNPRGAQLVFTSHDVSLLGRIQGEEILRRDHIWFTEKDDCGATELFPVSEFKPRRDENRERRYLAGRYGAVPVVNDELFVAALASREDSGDVAENS</sequence>
<dbReference type="RefSeq" id="WP_241683011.1">
    <property type="nucleotide sequence ID" value="NZ_JBHSXS010000018.1"/>
</dbReference>
<evidence type="ECO:0000313" key="2">
    <source>
        <dbReference type="EMBL" id="MFC6883340.1"/>
    </source>
</evidence>
<feature type="domain" description="ATPase AAA-type core" evidence="1">
    <location>
        <begin position="23"/>
        <end position="328"/>
    </location>
</feature>
<dbReference type="Proteomes" id="UP001596380">
    <property type="component" value="Unassembled WGS sequence"/>
</dbReference>
<dbReference type="Gene3D" id="3.40.50.300">
    <property type="entry name" value="P-loop containing nucleotide triphosphate hydrolases"/>
    <property type="match status" value="1"/>
</dbReference>
<dbReference type="Pfam" id="PF13304">
    <property type="entry name" value="AAA_21"/>
    <property type="match status" value="1"/>
</dbReference>
<reference evidence="3" key="1">
    <citation type="journal article" date="2019" name="Int. J. Syst. Evol. Microbiol.">
        <title>The Global Catalogue of Microorganisms (GCM) 10K type strain sequencing project: providing services to taxonomists for standard genome sequencing and annotation.</title>
        <authorList>
            <consortium name="The Broad Institute Genomics Platform"/>
            <consortium name="The Broad Institute Genome Sequencing Center for Infectious Disease"/>
            <person name="Wu L."/>
            <person name="Ma J."/>
        </authorList>
    </citation>
    <scope>NUCLEOTIDE SEQUENCE [LARGE SCALE GENOMIC DNA]</scope>
    <source>
        <strain evidence="3">JCM 3369</strain>
    </source>
</reference>
<protein>
    <submittedName>
        <fullName evidence="2">ATP/GTP-binding protein</fullName>
    </submittedName>
</protein>
<dbReference type="EMBL" id="JBHSXS010000018">
    <property type="protein sequence ID" value="MFC6883340.1"/>
    <property type="molecule type" value="Genomic_DNA"/>
</dbReference>
<dbReference type="PANTHER" id="PTHR40396:SF1">
    <property type="entry name" value="ATPASE AAA-TYPE CORE DOMAIN-CONTAINING PROTEIN"/>
    <property type="match status" value="1"/>
</dbReference>